<reference evidence="2 4" key="1">
    <citation type="submission" date="2016-10" db="EMBL/GenBank/DDBJ databases">
        <authorList>
            <person name="Cai Z."/>
        </authorList>
    </citation>
    <scope>NUCLEOTIDE SEQUENCE [LARGE SCALE GENOMIC DNA]</scope>
    <source>
        <strain evidence="2 4">DSM 25227</strain>
    </source>
</reference>
<dbReference type="EMBL" id="QGDJ01000016">
    <property type="protein sequence ID" value="PWJ12488.1"/>
    <property type="molecule type" value="Genomic_DNA"/>
</dbReference>
<evidence type="ECO:0000313" key="2">
    <source>
        <dbReference type="EMBL" id="SSA50969.1"/>
    </source>
</evidence>
<sequence length="161" mass="17944">MTSSRGRGSEVRLVALFLLALTGPGLALDLSQCRRITTPSYGGEARHQAMAGDWASWIEWWSQEGVYTDLKVADCGDHRLMTARLREENIKDRRFDRRRAGMEAFETYAGRAAAFYDLDDLSAAMDRVAEDSRVEPMLREACACAALHPDLRGGLDAFALE</sequence>
<evidence type="ECO:0000313" key="4">
    <source>
        <dbReference type="Proteomes" id="UP000251571"/>
    </source>
</evidence>
<evidence type="ECO:0000313" key="3">
    <source>
        <dbReference type="Proteomes" id="UP000245839"/>
    </source>
</evidence>
<keyword evidence="3" id="KW-1185">Reference proteome</keyword>
<gene>
    <name evidence="1" type="ORF">BCF38_11646</name>
    <name evidence="2" type="ORF">SAMN05421539_11646</name>
</gene>
<reference evidence="1 3" key="2">
    <citation type="submission" date="2018-03" db="EMBL/GenBank/DDBJ databases">
        <title>Genomic Encyclopedia of Archaeal and Bacterial Type Strains, Phase II (KMG-II): from individual species to whole genera.</title>
        <authorList>
            <person name="Goeker M."/>
        </authorList>
    </citation>
    <scope>NUCLEOTIDE SEQUENCE [LARGE SCALE GENOMIC DNA]</scope>
    <source>
        <strain evidence="1 3">DSM 25227</strain>
    </source>
</reference>
<dbReference type="Proteomes" id="UP000251571">
    <property type="component" value="Unassembled WGS sequence"/>
</dbReference>
<proteinExistence type="predicted"/>
<dbReference type="Proteomes" id="UP000245839">
    <property type="component" value="Unassembled WGS sequence"/>
</dbReference>
<protein>
    <submittedName>
        <fullName evidence="2">Uncharacterized protein</fullName>
    </submittedName>
</protein>
<organism evidence="2 4">
    <name type="scientific">Jannaschia seohaensis</name>
    <dbReference type="NCBI Taxonomy" id="475081"/>
    <lineage>
        <taxon>Bacteria</taxon>
        <taxon>Pseudomonadati</taxon>
        <taxon>Pseudomonadota</taxon>
        <taxon>Alphaproteobacteria</taxon>
        <taxon>Rhodobacterales</taxon>
        <taxon>Roseobacteraceae</taxon>
        <taxon>Jannaschia</taxon>
    </lineage>
</organism>
<evidence type="ECO:0000313" key="1">
    <source>
        <dbReference type="EMBL" id="PWJ12488.1"/>
    </source>
</evidence>
<dbReference type="EMBL" id="UETC01000016">
    <property type="protein sequence ID" value="SSA50969.1"/>
    <property type="molecule type" value="Genomic_DNA"/>
</dbReference>
<name>A0A2Y9B9N2_9RHOB</name>
<dbReference type="AlphaFoldDB" id="A0A2Y9B9N2"/>
<accession>A0A2Y9B9N2</accession>